<feature type="domain" description="Rad21/Rec8-like protein N-terminal" evidence="6">
    <location>
        <begin position="1"/>
        <end position="104"/>
    </location>
</feature>
<dbReference type="EMBL" id="JBBJBU010000012">
    <property type="protein sequence ID" value="KAK7203345.1"/>
    <property type="molecule type" value="Genomic_DNA"/>
</dbReference>
<comment type="subcellular location">
    <subcellularLocation>
        <location evidence="1">Nucleus</location>
    </subcellularLocation>
</comment>
<sequence length="575" mass="63626">MFYSETLLLKKGPLARVWLAANLERKLSKAQYLQASIEKSVGAIVGQDVAPMALRLSGQLLLGVVRIYGRKAKYLLDDCNEALIKLRMTFSKGNVDLTASATAANPQQLTLPNTITDLDLLNPDPSAILGLNAADPFAEPSGATAAASGAHTLAAEEITLPELQDSIEYARGNNIEDELENMGDDDLVLDTGEYLETSEGQNQLPEINDDNAMDEDIPLDMSIEIGRDNEVNPDQLEDYALELGDEPLLPPEEEPEMADVDRAPRLEDMDMSEMEMPSMRQDDDLLVADADQERAPTQKRAPRQHRVKIDTATELRGAYIKDMQENRTGILKTYPTLPYSRDTVTLIESYESQGVFDLIFKPTFMNEALSKILEPELLPNTPRKRKSSNDGEDAEEDQSPKRAHMEENRIVVEEEDMYAYEDVPVIDSRFDLPQDDIELPREDDGLELDLADPFSSGDINAEGTEAVDAAAEEEEEMPSTQAVNGISRNTKEAVAVLVSELSNQDKVDFQSLTVDKPRSKAVKLFFETLVLATKDAIEVEQKNPYGLIDISAKDALFGNDWIDANTEVAPSQVVA</sequence>
<dbReference type="GeneID" id="90040066"/>
<dbReference type="PANTHER" id="PTHR12585:SF69">
    <property type="entry name" value="FI11703P"/>
    <property type="match status" value="1"/>
</dbReference>
<organism evidence="7 8">
    <name type="scientific">Myxozyma melibiosi</name>
    <dbReference type="NCBI Taxonomy" id="54550"/>
    <lineage>
        <taxon>Eukaryota</taxon>
        <taxon>Fungi</taxon>
        <taxon>Dikarya</taxon>
        <taxon>Ascomycota</taxon>
        <taxon>Saccharomycotina</taxon>
        <taxon>Lipomycetes</taxon>
        <taxon>Lipomycetales</taxon>
        <taxon>Lipomycetaceae</taxon>
        <taxon>Myxozyma</taxon>
    </lineage>
</organism>
<dbReference type="InterPro" id="IPR023093">
    <property type="entry name" value="ScpA-like_C"/>
</dbReference>
<dbReference type="InterPro" id="IPR006910">
    <property type="entry name" value="Rad21_Rec8_N"/>
</dbReference>
<dbReference type="Proteomes" id="UP001498771">
    <property type="component" value="Unassembled WGS sequence"/>
</dbReference>
<dbReference type="Pfam" id="PF04825">
    <property type="entry name" value="Rad21_Rec8_N"/>
    <property type="match status" value="1"/>
</dbReference>
<dbReference type="Pfam" id="PF04824">
    <property type="entry name" value="Rad21_Rec8"/>
    <property type="match status" value="1"/>
</dbReference>
<gene>
    <name evidence="7" type="ORF">BZA70DRAFT_297114</name>
</gene>
<evidence type="ECO:0000259" key="5">
    <source>
        <dbReference type="Pfam" id="PF04824"/>
    </source>
</evidence>
<dbReference type="Gene3D" id="1.10.10.580">
    <property type="entry name" value="Structural maintenance of chromosome 1. Chain E"/>
    <property type="match status" value="1"/>
</dbReference>
<evidence type="ECO:0000256" key="3">
    <source>
        <dbReference type="ARBA" id="ARBA00023242"/>
    </source>
</evidence>
<evidence type="ECO:0000256" key="1">
    <source>
        <dbReference type="ARBA" id="ARBA00004123"/>
    </source>
</evidence>
<dbReference type="InterPro" id="IPR036390">
    <property type="entry name" value="WH_DNA-bd_sf"/>
</dbReference>
<evidence type="ECO:0000313" key="7">
    <source>
        <dbReference type="EMBL" id="KAK7203345.1"/>
    </source>
</evidence>
<feature type="domain" description="Rad21/Rec8-like protein C-terminal eukaryotic" evidence="5">
    <location>
        <begin position="503"/>
        <end position="554"/>
    </location>
</feature>
<reference evidence="7 8" key="1">
    <citation type="submission" date="2024-03" db="EMBL/GenBank/DDBJ databases">
        <title>Genome-scale model development and genomic sequencing of the oleaginous clade Lipomyces.</title>
        <authorList>
            <consortium name="Lawrence Berkeley National Laboratory"/>
            <person name="Czajka J.J."/>
            <person name="Han Y."/>
            <person name="Kim J."/>
            <person name="Mondo S.J."/>
            <person name="Hofstad B.A."/>
            <person name="Robles A."/>
            <person name="Haridas S."/>
            <person name="Riley R."/>
            <person name="LaButti K."/>
            <person name="Pangilinan J."/>
            <person name="Andreopoulos W."/>
            <person name="Lipzen A."/>
            <person name="Yan J."/>
            <person name="Wang M."/>
            <person name="Ng V."/>
            <person name="Grigoriev I.V."/>
            <person name="Spatafora J.W."/>
            <person name="Magnuson J.K."/>
            <person name="Baker S.E."/>
            <person name="Pomraning K.R."/>
        </authorList>
    </citation>
    <scope>NUCLEOTIDE SEQUENCE [LARGE SCALE GENOMIC DNA]</scope>
    <source>
        <strain evidence="7 8">Phaff 52-87</strain>
    </source>
</reference>
<dbReference type="PANTHER" id="PTHR12585">
    <property type="entry name" value="SCC1 / RAD21 FAMILY MEMBER"/>
    <property type="match status" value="1"/>
</dbReference>
<name>A0ABR1F0K8_9ASCO</name>
<feature type="compositionally biased region" description="Basic and acidic residues" evidence="4">
    <location>
        <begin position="398"/>
        <end position="408"/>
    </location>
</feature>
<dbReference type="SUPFAM" id="SSF46785">
    <property type="entry name" value="Winged helix' DNA-binding domain"/>
    <property type="match status" value="1"/>
</dbReference>
<feature type="region of interest" description="Disordered" evidence="4">
    <location>
        <begin position="375"/>
        <end position="408"/>
    </location>
</feature>
<evidence type="ECO:0000256" key="2">
    <source>
        <dbReference type="ARBA" id="ARBA00009870"/>
    </source>
</evidence>
<comment type="caution">
    <text evidence="7">The sequence shown here is derived from an EMBL/GenBank/DDBJ whole genome shotgun (WGS) entry which is preliminary data.</text>
</comment>
<keyword evidence="3" id="KW-0539">Nucleus</keyword>
<comment type="similarity">
    <text evidence="2">Belongs to the rad21 family.</text>
</comment>
<evidence type="ECO:0000313" key="8">
    <source>
        <dbReference type="Proteomes" id="UP001498771"/>
    </source>
</evidence>
<evidence type="ECO:0000256" key="4">
    <source>
        <dbReference type="SAM" id="MobiDB-lite"/>
    </source>
</evidence>
<dbReference type="RefSeq" id="XP_064766378.1">
    <property type="nucleotide sequence ID" value="XM_064914554.1"/>
</dbReference>
<dbReference type="InterPro" id="IPR006909">
    <property type="entry name" value="Rad21/Rec8_C_eu"/>
</dbReference>
<keyword evidence="8" id="KW-1185">Reference proteome</keyword>
<evidence type="ECO:0000259" key="6">
    <source>
        <dbReference type="Pfam" id="PF04825"/>
    </source>
</evidence>
<accession>A0ABR1F0K8</accession>
<proteinExistence type="inferred from homology"/>
<protein>
    <submittedName>
        <fullName evidence="7">Rec8 like protein-domain-containing protein</fullName>
    </submittedName>
</protein>
<dbReference type="InterPro" id="IPR039781">
    <property type="entry name" value="Rad21/Rec8-like"/>
</dbReference>